<evidence type="ECO:0000256" key="2">
    <source>
        <dbReference type="ARBA" id="ARBA00022649"/>
    </source>
</evidence>
<dbReference type="PANTHER" id="PTHR33653">
    <property type="entry name" value="RIBONUCLEASE VAPC2"/>
    <property type="match status" value="1"/>
</dbReference>
<sequence>MGTLLDTNILIYMEKGISDTKASLFLREATRERLFISIITEIELLGFPFESETALRSMEALIADSIILPLDKTVANQTIAIRRQRKIKLPDAIIAATALVHGCTLVTRNVSDFVSIDGLLVINPFIL</sequence>
<dbReference type="Pfam" id="PF01850">
    <property type="entry name" value="PIN"/>
    <property type="match status" value="1"/>
</dbReference>
<dbReference type="AlphaFoldDB" id="A0A7G5GZ61"/>
<feature type="binding site" evidence="8">
    <location>
        <position position="6"/>
    </location>
    <ligand>
        <name>Mg(2+)</name>
        <dbReference type="ChEBI" id="CHEBI:18420"/>
    </ligand>
</feature>
<name>A0A7G5GZ61_9BACT</name>
<keyword evidence="4 8" id="KW-0479">Metal-binding</keyword>
<dbReference type="InterPro" id="IPR029060">
    <property type="entry name" value="PIN-like_dom_sf"/>
</dbReference>
<reference evidence="10 11" key="1">
    <citation type="submission" date="2020-07" db="EMBL/GenBank/DDBJ databases">
        <title>Spirosoma foliorum sp. nov., isolated from the leaves on the Nejang mountain Korea, Republic of.</title>
        <authorList>
            <person name="Ho H."/>
            <person name="Lee Y.-J."/>
            <person name="Nurcahyanto D.-A."/>
            <person name="Kim S.-G."/>
        </authorList>
    </citation>
    <scope>NUCLEOTIDE SEQUENCE [LARGE SCALE GENOMIC DNA]</scope>
    <source>
        <strain evidence="10 11">PL0136</strain>
    </source>
</reference>
<keyword evidence="6 8" id="KW-0460">Magnesium</keyword>
<keyword evidence="5 8" id="KW-0378">Hydrolase</keyword>
<comment type="cofactor">
    <cofactor evidence="1 8">
        <name>Mg(2+)</name>
        <dbReference type="ChEBI" id="CHEBI:18420"/>
    </cofactor>
</comment>
<evidence type="ECO:0000259" key="9">
    <source>
        <dbReference type="Pfam" id="PF01850"/>
    </source>
</evidence>
<dbReference type="KEGG" id="sfol:H3H32_04130"/>
<dbReference type="Gene3D" id="3.40.50.1010">
    <property type="entry name" value="5'-nuclease"/>
    <property type="match status" value="1"/>
</dbReference>
<evidence type="ECO:0000313" key="11">
    <source>
        <dbReference type="Proteomes" id="UP000515369"/>
    </source>
</evidence>
<dbReference type="EMBL" id="CP059732">
    <property type="protein sequence ID" value="QMW04153.1"/>
    <property type="molecule type" value="Genomic_DNA"/>
</dbReference>
<dbReference type="RefSeq" id="WP_182461409.1">
    <property type="nucleotide sequence ID" value="NZ_CP059732.1"/>
</dbReference>
<dbReference type="InterPro" id="IPR050556">
    <property type="entry name" value="Type_II_TA_system_RNase"/>
</dbReference>
<keyword evidence="3 8" id="KW-0540">Nuclease</keyword>
<dbReference type="GO" id="GO:0090729">
    <property type="term" value="F:toxin activity"/>
    <property type="evidence" value="ECO:0007669"/>
    <property type="project" value="UniProtKB-KW"/>
</dbReference>
<dbReference type="GO" id="GO:0016787">
    <property type="term" value="F:hydrolase activity"/>
    <property type="evidence" value="ECO:0007669"/>
    <property type="project" value="UniProtKB-KW"/>
</dbReference>
<gene>
    <name evidence="8" type="primary">vapC</name>
    <name evidence="10" type="ORF">H3H32_04130</name>
</gene>
<dbReference type="EC" id="3.1.-.-" evidence="8"/>
<dbReference type="InterPro" id="IPR022907">
    <property type="entry name" value="VapC_family"/>
</dbReference>
<organism evidence="10 11">
    <name type="scientific">Spirosoma foliorum</name>
    <dbReference type="NCBI Taxonomy" id="2710596"/>
    <lineage>
        <taxon>Bacteria</taxon>
        <taxon>Pseudomonadati</taxon>
        <taxon>Bacteroidota</taxon>
        <taxon>Cytophagia</taxon>
        <taxon>Cytophagales</taxon>
        <taxon>Cytophagaceae</taxon>
        <taxon>Spirosoma</taxon>
    </lineage>
</organism>
<evidence type="ECO:0000256" key="6">
    <source>
        <dbReference type="ARBA" id="ARBA00022842"/>
    </source>
</evidence>
<evidence type="ECO:0000256" key="3">
    <source>
        <dbReference type="ARBA" id="ARBA00022722"/>
    </source>
</evidence>
<dbReference type="Proteomes" id="UP000515369">
    <property type="component" value="Chromosome"/>
</dbReference>
<evidence type="ECO:0000256" key="8">
    <source>
        <dbReference type="HAMAP-Rule" id="MF_00265"/>
    </source>
</evidence>
<feature type="domain" description="PIN" evidence="9">
    <location>
        <begin position="4"/>
        <end position="109"/>
    </location>
</feature>
<feature type="binding site" evidence="8">
    <location>
        <position position="91"/>
    </location>
    <ligand>
        <name>Mg(2+)</name>
        <dbReference type="ChEBI" id="CHEBI:18420"/>
    </ligand>
</feature>
<dbReference type="InterPro" id="IPR002716">
    <property type="entry name" value="PIN_dom"/>
</dbReference>
<proteinExistence type="inferred from homology"/>
<accession>A0A7G5GZ61</accession>
<dbReference type="GO" id="GO:0004540">
    <property type="term" value="F:RNA nuclease activity"/>
    <property type="evidence" value="ECO:0007669"/>
    <property type="project" value="InterPro"/>
</dbReference>
<dbReference type="HAMAP" id="MF_00265">
    <property type="entry name" value="VapC_Nob1"/>
    <property type="match status" value="1"/>
</dbReference>
<protein>
    <recommendedName>
        <fullName evidence="8">Ribonuclease VapC</fullName>
        <shortName evidence="8">RNase VapC</shortName>
        <ecNumber evidence="8">3.1.-.-</ecNumber>
    </recommendedName>
    <alternativeName>
        <fullName evidence="8">Toxin VapC</fullName>
    </alternativeName>
</protein>
<evidence type="ECO:0000256" key="7">
    <source>
        <dbReference type="ARBA" id="ARBA00038093"/>
    </source>
</evidence>
<keyword evidence="11" id="KW-1185">Reference proteome</keyword>
<dbReference type="CDD" id="cd18738">
    <property type="entry name" value="PIN_VapC4-5_FitB-like"/>
    <property type="match status" value="1"/>
</dbReference>
<evidence type="ECO:0000256" key="1">
    <source>
        <dbReference type="ARBA" id="ARBA00001946"/>
    </source>
</evidence>
<comment type="similarity">
    <text evidence="7 8">Belongs to the PINc/VapC protein family.</text>
</comment>
<comment type="function">
    <text evidence="8">Toxic component of a toxin-antitoxin (TA) system. An RNase.</text>
</comment>
<keyword evidence="8" id="KW-0800">Toxin</keyword>
<dbReference type="GO" id="GO:0000287">
    <property type="term" value="F:magnesium ion binding"/>
    <property type="evidence" value="ECO:0007669"/>
    <property type="project" value="UniProtKB-UniRule"/>
</dbReference>
<dbReference type="SUPFAM" id="SSF88723">
    <property type="entry name" value="PIN domain-like"/>
    <property type="match status" value="1"/>
</dbReference>
<keyword evidence="2 8" id="KW-1277">Toxin-antitoxin system</keyword>
<evidence type="ECO:0000313" key="10">
    <source>
        <dbReference type="EMBL" id="QMW04153.1"/>
    </source>
</evidence>
<dbReference type="PANTHER" id="PTHR33653:SF1">
    <property type="entry name" value="RIBONUCLEASE VAPC2"/>
    <property type="match status" value="1"/>
</dbReference>
<evidence type="ECO:0000256" key="4">
    <source>
        <dbReference type="ARBA" id="ARBA00022723"/>
    </source>
</evidence>
<evidence type="ECO:0000256" key="5">
    <source>
        <dbReference type="ARBA" id="ARBA00022801"/>
    </source>
</evidence>